<dbReference type="OrthoDB" id="1915670at2759"/>
<dbReference type="Proteomes" id="UP000316621">
    <property type="component" value="Chromosome 4"/>
</dbReference>
<feature type="compositionally biased region" description="Basic and acidic residues" evidence="2">
    <location>
        <begin position="93"/>
        <end position="102"/>
    </location>
</feature>
<dbReference type="PANTHER" id="PTHR35502">
    <property type="entry name" value="PROTEIN MICROTUBULE BINDING PROTEIN 2C"/>
    <property type="match status" value="1"/>
</dbReference>
<dbReference type="EMBL" id="CM010718">
    <property type="protein sequence ID" value="RZC58445.1"/>
    <property type="molecule type" value="Genomic_DNA"/>
</dbReference>
<name>A0A4Y7JFM0_PAPSO</name>
<dbReference type="GO" id="GO:0008017">
    <property type="term" value="F:microtubule binding"/>
    <property type="evidence" value="ECO:0007669"/>
    <property type="project" value="InterPro"/>
</dbReference>
<keyword evidence="4" id="KW-1185">Reference proteome</keyword>
<dbReference type="GO" id="GO:0010497">
    <property type="term" value="P:plasmodesmata-mediated intercellular transport"/>
    <property type="evidence" value="ECO:0007669"/>
    <property type="project" value="InterPro"/>
</dbReference>
<evidence type="ECO:0000256" key="1">
    <source>
        <dbReference type="SAM" id="Coils"/>
    </source>
</evidence>
<accession>A0A4Y7JFM0</accession>
<evidence type="ECO:0000313" key="4">
    <source>
        <dbReference type="Proteomes" id="UP000316621"/>
    </source>
</evidence>
<gene>
    <name evidence="3" type="ORF">C5167_005767</name>
</gene>
<evidence type="ECO:0000313" key="3">
    <source>
        <dbReference type="EMBL" id="RZC58445.1"/>
    </source>
</evidence>
<feature type="region of interest" description="Disordered" evidence="2">
    <location>
        <begin position="87"/>
        <end position="123"/>
    </location>
</feature>
<reference evidence="3 4" key="1">
    <citation type="journal article" date="2018" name="Science">
        <title>The opium poppy genome and morphinan production.</title>
        <authorList>
            <person name="Guo L."/>
            <person name="Winzer T."/>
            <person name="Yang X."/>
            <person name="Li Y."/>
            <person name="Ning Z."/>
            <person name="He Z."/>
            <person name="Teodor R."/>
            <person name="Lu Y."/>
            <person name="Bowser T.A."/>
            <person name="Graham I.A."/>
            <person name="Ye K."/>
        </authorList>
    </citation>
    <scope>NUCLEOTIDE SEQUENCE [LARGE SCALE GENOMIC DNA]</scope>
    <source>
        <strain evidence="4">cv. HN1</strain>
        <tissue evidence="3">Leaves</tissue>
    </source>
</reference>
<feature type="compositionally biased region" description="Polar residues" evidence="2">
    <location>
        <begin position="30"/>
        <end position="48"/>
    </location>
</feature>
<feature type="coiled-coil region" evidence="1">
    <location>
        <begin position="147"/>
        <end position="254"/>
    </location>
</feature>
<dbReference type="STRING" id="3469.A0A4Y7JFM0"/>
<feature type="region of interest" description="Disordered" evidence="2">
    <location>
        <begin position="1"/>
        <end position="48"/>
    </location>
</feature>
<sequence>MFEQQHFVDLQDNNGSSHGGGDPKSWLSGEAQSSSPNQKPPTSGNGSNFDKVLYKNLVEMVPLVESLMDRRTNPSFTRRASLICTKTPSGDSFNKKIGEPKGRKATQSIPGKKRRGLGDNDPSINGCADEFKMFSSRASPGKGREDLIALQEQVENLQKKLLEKETLLKSTETSLDQMNSMNVTLEELRRQAAEKDSLIKSAHLQLSDAKIKLADRQAALEKLQWEASMSDKKAEKLQEEIDSMEGEVSAFMLLLEGLSKNDSKPYAEDYDATPYHSDIPYMGYMDEKEMQEMEEAREAYISALATAKEIQDEDSLALAVKARLRLQSFVLGTKISSR</sequence>
<proteinExistence type="predicted"/>
<evidence type="ECO:0000256" key="2">
    <source>
        <dbReference type="SAM" id="MobiDB-lite"/>
    </source>
</evidence>
<protein>
    <submittedName>
        <fullName evidence="3">Uncharacterized protein</fullName>
    </submittedName>
</protein>
<keyword evidence="1" id="KW-0175">Coiled coil</keyword>
<dbReference type="AlphaFoldDB" id="A0A4Y7JFM0"/>
<dbReference type="PANTHER" id="PTHR35502:SF2">
    <property type="entry name" value="PROTEIN MICROTUBULE BINDING PROTEIN 2C"/>
    <property type="match status" value="1"/>
</dbReference>
<dbReference type="OMA" id="SMQADIS"/>
<dbReference type="InterPro" id="IPR040289">
    <property type="entry name" value="MBP2C"/>
</dbReference>
<organism evidence="3 4">
    <name type="scientific">Papaver somniferum</name>
    <name type="common">Opium poppy</name>
    <dbReference type="NCBI Taxonomy" id="3469"/>
    <lineage>
        <taxon>Eukaryota</taxon>
        <taxon>Viridiplantae</taxon>
        <taxon>Streptophyta</taxon>
        <taxon>Embryophyta</taxon>
        <taxon>Tracheophyta</taxon>
        <taxon>Spermatophyta</taxon>
        <taxon>Magnoliopsida</taxon>
        <taxon>Ranunculales</taxon>
        <taxon>Papaveraceae</taxon>
        <taxon>Papaveroideae</taxon>
        <taxon>Papaver</taxon>
    </lineage>
</organism>
<dbReference type="Gramene" id="RZC58445">
    <property type="protein sequence ID" value="RZC58445"/>
    <property type="gene ID" value="C5167_005767"/>
</dbReference>